<comment type="caution">
    <text evidence="7">The sequence shown here is derived from an EMBL/GenBank/DDBJ whole genome shotgun (WGS) entry which is preliminary data.</text>
</comment>
<dbReference type="EC" id="7.1.1.-" evidence="5"/>
<comment type="catalytic activity">
    <reaction evidence="5">
        <text>a quinone + NADH + 5 H(+)(in) = a quinol + NAD(+) + 4 H(+)(out)</text>
        <dbReference type="Rhea" id="RHEA:57888"/>
        <dbReference type="ChEBI" id="CHEBI:15378"/>
        <dbReference type="ChEBI" id="CHEBI:24646"/>
        <dbReference type="ChEBI" id="CHEBI:57540"/>
        <dbReference type="ChEBI" id="CHEBI:57945"/>
        <dbReference type="ChEBI" id="CHEBI:132124"/>
    </reaction>
</comment>
<feature type="transmembrane region" description="Helical" evidence="5">
    <location>
        <begin position="264"/>
        <end position="288"/>
    </location>
</feature>
<feature type="transmembrane region" description="Helical" evidence="5">
    <location>
        <begin position="213"/>
        <end position="235"/>
    </location>
</feature>
<protein>
    <recommendedName>
        <fullName evidence="5">NADH-quinone oxidoreductase subunit H</fullName>
        <ecNumber evidence="5">7.1.1.-</ecNumber>
    </recommendedName>
    <alternativeName>
        <fullName evidence="5">NADH dehydrogenase I subunit H</fullName>
    </alternativeName>
    <alternativeName>
        <fullName evidence="5">NDH-1 subunit H</fullName>
    </alternativeName>
</protein>
<dbReference type="GO" id="GO:0009060">
    <property type="term" value="P:aerobic respiration"/>
    <property type="evidence" value="ECO:0007669"/>
    <property type="project" value="TreeGrafter"/>
</dbReference>
<dbReference type="GO" id="GO:0016655">
    <property type="term" value="F:oxidoreductase activity, acting on NAD(P)H, quinone or similar compound as acceptor"/>
    <property type="evidence" value="ECO:0007669"/>
    <property type="project" value="UniProtKB-UniRule"/>
</dbReference>
<feature type="transmembrane region" description="Helical" evidence="5">
    <location>
        <begin position="180"/>
        <end position="201"/>
    </location>
</feature>
<dbReference type="PANTHER" id="PTHR11432">
    <property type="entry name" value="NADH DEHYDROGENASE SUBUNIT 1"/>
    <property type="match status" value="1"/>
</dbReference>
<dbReference type="EMBL" id="JAMXLR010000036">
    <property type="protein sequence ID" value="MCO6044206.1"/>
    <property type="molecule type" value="Genomic_DNA"/>
</dbReference>
<dbReference type="RefSeq" id="WP_252852311.1">
    <property type="nucleotide sequence ID" value="NZ_JAMXLR010000036.1"/>
</dbReference>
<keyword evidence="2 5" id="KW-0812">Transmembrane</keyword>
<organism evidence="7 8">
    <name type="scientific">Aeoliella straminimaris</name>
    <dbReference type="NCBI Taxonomy" id="2954799"/>
    <lineage>
        <taxon>Bacteria</taxon>
        <taxon>Pseudomonadati</taxon>
        <taxon>Planctomycetota</taxon>
        <taxon>Planctomycetia</taxon>
        <taxon>Pirellulales</taxon>
        <taxon>Lacipirellulaceae</taxon>
        <taxon>Aeoliella</taxon>
    </lineage>
</organism>
<sequence length="415" mass="45618">MAKLLNQCLDWIASWVGGSLPDDSLLGYVLAALIYVALLLGLVATSALIFIWLERKVSGRIQDRLGPTRVGGKFGWLQTLADGMKLLTKEDLVPGDADKMLFRLAPYISFCASLAAFIALPFAGRDFPFVAQHLNIAVFFVLAVMGLEVFGVILAGYASASKWSLFGAMREAAQVVSYEVPMGLCVVVPVMLAGSMDLVFLGDKQQGWFTNWYLFHDPFTFLVFWVYFTCGVASVNRAPFDLAEAESELVAGFHTEYSGLRWSFFFMAEYGSMLAVSILAAILFLGGWNGPIPIAGLLGLTWENGPVLGYLGNFLGMINVIAKGFLLVTVMIWVRWTLPRLRIDQVMTTCLKYCTPLAAVMFVGAALWHTTLPDRVFLGLLQAPEVNRRLTERLPDHSLDVQAIEQGTIAQGDAL</sequence>
<keyword evidence="5" id="KW-1003">Cell membrane</keyword>
<dbReference type="PROSITE" id="PS00668">
    <property type="entry name" value="COMPLEX1_ND1_2"/>
    <property type="match status" value="1"/>
</dbReference>
<dbReference type="AlphaFoldDB" id="A0A9X2FGY7"/>
<reference evidence="7" key="1">
    <citation type="submission" date="2022-06" db="EMBL/GenBank/DDBJ databases">
        <title>Aeoliella straminimaris, a novel planctomycete from sediments.</title>
        <authorList>
            <person name="Vitorino I.R."/>
            <person name="Lage O.M."/>
        </authorList>
    </citation>
    <scope>NUCLEOTIDE SEQUENCE</scope>
    <source>
        <strain evidence="7">ICT_H6.2</strain>
    </source>
</reference>
<dbReference type="GO" id="GO:0003954">
    <property type="term" value="F:NADH dehydrogenase activity"/>
    <property type="evidence" value="ECO:0007669"/>
    <property type="project" value="TreeGrafter"/>
</dbReference>
<evidence type="ECO:0000256" key="1">
    <source>
        <dbReference type="ARBA" id="ARBA00004141"/>
    </source>
</evidence>
<dbReference type="InterPro" id="IPR018086">
    <property type="entry name" value="NADH_UbQ_OxRdtase_su1_CS"/>
</dbReference>
<feature type="transmembrane region" description="Helical" evidence="5">
    <location>
        <begin position="136"/>
        <end position="159"/>
    </location>
</feature>
<feature type="transmembrane region" description="Helical" evidence="5">
    <location>
        <begin position="308"/>
        <end position="334"/>
    </location>
</feature>
<keyword evidence="5 6" id="KW-0520">NAD</keyword>
<evidence type="ECO:0000256" key="5">
    <source>
        <dbReference type="HAMAP-Rule" id="MF_01350"/>
    </source>
</evidence>
<keyword evidence="7" id="KW-0560">Oxidoreductase</keyword>
<dbReference type="GO" id="GO:0005886">
    <property type="term" value="C:plasma membrane"/>
    <property type="evidence" value="ECO:0007669"/>
    <property type="project" value="UniProtKB-SubCell"/>
</dbReference>
<accession>A0A9X2FGY7</accession>
<feature type="transmembrane region" description="Helical" evidence="5">
    <location>
        <begin position="104"/>
        <end position="124"/>
    </location>
</feature>
<dbReference type="NCBIfam" id="NF004741">
    <property type="entry name" value="PRK06076.1-2"/>
    <property type="match status" value="1"/>
</dbReference>
<keyword evidence="8" id="KW-1185">Reference proteome</keyword>
<dbReference type="Pfam" id="PF00146">
    <property type="entry name" value="NADHdh"/>
    <property type="match status" value="1"/>
</dbReference>
<gene>
    <name evidence="5 7" type="primary">nuoH</name>
    <name evidence="7" type="ORF">NG895_09830</name>
</gene>
<name>A0A9X2FGY7_9BACT</name>
<evidence type="ECO:0000256" key="6">
    <source>
        <dbReference type="RuleBase" id="RU000471"/>
    </source>
</evidence>
<evidence type="ECO:0000256" key="4">
    <source>
        <dbReference type="ARBA" id="ARBA00023136"/>
    </source>
</evidence>
<dbReference type="InterPro" id="IPR001694">
    <property type="entry name" value="NADH_UbQ_OxRdtase_su1/FPO"/>
</dbReference>
<evidence type="ECO:0000313" key="7">
    <source>
        <dbReference type="EMBL" id="MCO6044206.1"/>
    </source>
</evidence>
<comment type="subcellular location">
    <subcellularLocation>
        <location evidence="5 6">Cell membrane</location>
        <topology evidence="5 6">Multi-pass membrane protein</topology>
    </subcellularLocation>
    <subcellularLocation>
        <location evidence="1">Membrane</location>
        <topology evidence="1">Multi-pass membrane protein</topology>
    </subcellularLocation>
</comment>
<keyword evidence="4 5" id="KW-0472">Membrane</keyword>
<keyword evidence="5" id="KW-0830">Ubiquinone</keyword>
<dbReference type="PANTHER" id="PTHR11432:SF3">
    <property type="entry name" value="NADH-UBIQUINONE OXIDOREDUCTASE CHAIN 1"/>
    <property type="match status" value="1"/>
</dbReference>
<feature type="transmembrane region" description="Helical" evidence="5">
    <location>
        <begin position="346"/>
        <end position="368"/>
    </location>
</feature>
<dbReference type="GO" id="GO:0048038">
    <property type="term" value="F:quinone binding"/>
    <property type="evidence" value="ECO:0007669"/>
    <property type="project" value="UniProtKB-KW"/>
</dbReference>
<comment type="subunit">
    <text evidence="5">NDH-1 is composed of 14 different subunits. Subunits NuoA, H, J, K, L, M, N constitute the membrane sector of the complex.</text>
</comment>
<keyword evidence="5" id="KW-1278">Translocase</keyword>
<keyword evidence="3 5" id="KW-1133">Transmembrane helix</keyword>
<comment type="similarity">
    <text evidence="5 6">Belongs to the complex I subunit 1 family.</text>
</comment>
<comment type="function">
    <text evidence="5">NDH-1 shuttles electrons from NADH, via FMN and iron-sulfur (Fe-S) centers, to quinones in the respiratory chain. The immediate electron acceptor for the enzyme in this species is believed to be ubiquinone. Couples the redox reaction to proton translocation (for every two electrons transferred, four hydrogen ions are translocated across the cytoplasmic membrane), and thus conserves the redox energy in a proton gradient. This subunit may bind ubiquinone.</text>
</comment>
<dbReference type="Proteomes" id="UP001155241">
    <property type="component" value="Unassembled WGS sequence"/>
</dbReference>
<evidence type="ECO:0000256" key="2">
    <source>
        <dbReference type="ARBA" id="ARBA00022692"/>
    </source>
</evidence>
<evidence type="ECO:0000313" key="8">
    <source>
        <dbReference type="Proteomes" id="UP001155241"/>
    </source>
</evidence>
<keyword evidence="5" id="KW-0874">Quinone</keyword>
<feature type="transmembrane region" description="Helical" evidence="5">
    <location>
        <begin position="25"/>
        <end position="53"/>
    </location>
</feature>
<dbReference type="HAMAP" id="MF_01350">
    <property type="entry name" value="NDH1_NuoH"/>
    <property type="match status" value="1"/>
</dbReference>
<evidence type="ECO:0000256" key="3">
    <source>
        <dbReference type="ARBA" id="ARBA00022989"/>
    </source>
</evidence>
<proteinExistence type="inferred from homology"/>